<dbReference type="SMART" id="SM00342">
    <property type="entry name" value="HTH_ARAC"/>
    <property type="match status" value="1"/>
</dbReference>
<dbReference type="SUPFAM" id="SSF46689">
    <property type="entry name" value="Homeodomain-like"/>
    <property type="match status" value="1"/>
</dbReference>
<dbReference type="PANTHER" id="PTHR43280">
    <property type="entry name" value="ARAC-FAMILY TRANSCRIPTIONAL REGULATOR"/>
    <property type="match status" value="1"/>
</dbReference>
<proteinExistence type="predicted"/>
<dbReference type="Gene3D" id="1.10.10.60">
    <property type="entry name" value="Homeodomain-like"/>
    <property type="match status" value="2"/>
</dbReference>
<evidence type="ECO:0000256" key="1">
    <source>
        <dbReference type="ARBA" id="ARBA00023015"/>
    </source>
</evidence>
<keyword evidence="3" id="KW-0804">Transcription</keyword>
<evidence type="ECO:0000313" key="5">
    <source>
        <dbReference type="EMBL" id="QIK51238.1"/>
    </source>
</evidence>
<dbReference type="AlphaFoldDB" id="A0A6G7WGB8"/>
<dbReference type="EMBL" id="CP049889">
    <property type="protein sequence ID" value="QIK51238.1"/>
    <property type="molecule type" value="Genomic_DNA"/>
</dbReference>
<keyword evidence="1" id="KW-0805">Transcription regulation</keyword>
<dbReference type="InterPro" id="IPR020449">
    <property type="entry name" value="Tscrpt_reg_AraC-type_HTH"/>
</dbReference>
<dbReference type="InterPro" id="IPR018060">
    <property type="entry name" value="HTH_AraC"/>
</dbReference>
<dbReference type="GO" id="GO:0043565">
    <property type="term" value="F:sequence-specific DNA binding"/>
    <property type="evidence" value="ECO:0007669"/>
    <property type="project" value="InterPro"/>
</dbReference>
<organism evidence="5 6">
    <name type="scientific">Jeotgalibaca porci</name>
    <dbReference type="NCBI Taxonomy" id="1868793"/>
    <lineage>
        <taxon>Bacteria</taxon>
        <taxon>Bacillati</taxon>
        <taxon>Bacillota</taxon>
        <taxon>Bacilli</taxon>
        <taxon>Lactobacillales</taxon>
        <taxon>Carnobacteriaceae</taxon>
        <taxon>Jeotgalibaca</taxon>
    </lineage>
</organism>
<reference evidence="5 6" key="1">
    <citation type="journal article" date="2017" name="Int. J. Syst. Evol. Microbiol.">
        <title>Jeotgalibaca porci sp. nov. and Jeotgalibaca arthritidis sp. nov., isolated from pigs, and emended description of the genus Jeotgalibaca.</title>
        <authorList>
            <person name="Zamora L."/>
            <person name="Perez-Sancho M."/>
            <person name="Dominguez L."/>
            <person name="Fernandez-Garayzabal J.F."/>
            <person name="Vela A.I."/>
        </authorList>
    </citation>
    <scope>NUCLEOTIDE SEQUENCE [LARGE SCALE GENOMIC DNA]</scope>
    <source>
        <strain evidence="5 6">CCUG 69148</strain>
    </source>
</reference>
<dbReference type="KEGG" id="jpo:G7058_03700"/>
<dbReference type="PANTHER" id="PTHR43280:SF2">
    <property type="entry name" value="HTH-TYPE TRANSCRIPTIONAL REGULATOR EXSA"/>
    <property type="match status" value="1"/>
</dbReference>
<dbReference type="Pfam" id="PF12833">
    <property type="entry name" value="HTH_18"/>
    <property type="match status" value="1"/>
</dbReference>
<evidence type="ECO:0000313" key="6">
    <source>
        <dbReference type="Proteomes" id="UP000501830"/>
    </source>
</evidence>
<dbReference type="PRINTS" id="PR00032">
    <property type="entry name" value="HTHARAC"/>
</dbReference>
<sequence length="244" mass="28197">MAKTFQNFLEGTIHDQRHLETVYERIDYLMILKESIASHNAEKAKEALKEFYQYIDLDHQNYVPPEDLLVAAIGRTQFFHGLVYALLLDCLAPSVFAYSLSLVHIETINAMKRPEDAFIITCRMIDTYCDYVNSLDNIKTSEFSAKVLALIDMNIKNELTTRIIAEHLHLHLDTLQKKFKAETGKNITEVINERRVELSKVYLRSSKYSITDISYEAGFSDASYFVKVFKRFTGTTPGQFRTQK</sequence>
<keyword evidence="2" id="KW-0238">DNA-binding</keyword>
<evidence type="ECO:0000256" key="3">
    <source>
        <dbReference type="ARBA" id="ARBA00023163"/>
    </source>
</evidence>
<accession>A0A6G7WGB8</accession>
<dbReference type="Proteomes" id="UP000501830">
    <property type="component" value="Chromosome"/>
</dbReference>
<evidence type="ECO:0000256" key="2">
    <source>
        <dbReference type="ARBA" id="ARBA00023125"/>
    </source>
</evidence>
<dbReference type="PROSITE" id="PS01124">
    <property type="entry name" value="HTH_ARAC_FAMILY_2"/>
    <property type="match status" value="1"/>
</dbReference>
<dbReference type="PROSITE" id="PS00041">
    <property type="entry name" value="HTH_ARAC_FAMILY_1"/>
    <property type="match status" value="1"/>
</dbReference>
<keyword evidence="6" id="KW-1185">Reference proteome</keyword>
<dbReference type="InterPro" id="IPR009057">
    <property type="entry name" value="Homeodomain-like_sf"/>
</dbReference>
<gene>
    <name evidence="5" type="ORF">G7058_03700</name>
</gene>
<feature type="domain" description="HTH araC/xylS-type" evidence="4">
    <location>
        <begin position="145"/>
        <end position="243"/>
    </location>
</feature>
<dbReference type="RefSeq" id="WP_166062290.1">
    <property type="nucleotide sequence ID" value="NZ_CP049889.1"/>
</dbReference>
<dbReference type="InterPro" id="IPR018062">
    <property type="entry name" value="HTH_AraC-typ_CS"/>
</dbReference>
<evidence type="ECO:0000259" key="4">
    <source>
        <dbReference type="PROSITE" id="PS01124"/>
    </source>
</evidence>
<name>A0A6G7WGB8_9LACT</name>
<dbReference type="GO" id="GO:0003700">
    <property type="term" value="F:DNA-binding transcription factor activity"/>
    <property type="evidence" value="ECO:0007669"/>
    <property type="project" value="InterPro"/>
</dbReference>
<dbReference type="GeneID" id="94552370"/>
<protein>
    <submittedName>
        <fullName evidence="5">Helix-turn-helix transcriptional regulator</fullName>
    </submittedName>
</protein>